<dbReference type="NCBIfam" id="TIGR00449">
    <property type="entry name" value="tgt_general"/>
    <property type="match status" value="1"/>
</dbReference>
<dbReference type="GO" id="GO:0008479">
    <property type="term" value="F:tRNA-guanosine(34) queuine transglycosylase activity"/>
    <property type="evidence" value="ECO:0007669"/>
    <property type="project" value="UniProtKB-UniRule"/>
</dbReference>
<name>A0A8K0SQG8_9HYPO</name>
<evidence type="ECO:0000256" key="3">
    <source>
        <dbReference type="ARBA" id="ARBA00022723"/>
    </source>
</evidence>
<accession>A0A8K0SQG8</accession>
<dbReference type="AlphaFoldDB" id="A0A8K0SQG8"/>
<dbReference type="InterPro" id="IPR028592">
    <property type="entry name" value="QTRTD1"/>
</dbReference>
<dbReference type="GO" id="GO:0046872">
    <property type="term" value="F:metal ion binding"/>
    <property type="evidence" value="ECO:0007669"/>
    <property type="project" value="UniProtKB-KW"/>
</dbReference>
<comment type="subunit">
    <text evidence="5">Heterodimer of a catalytic subunit and an accessory subunit.</text>
</comment>
<evidence type="ECO:0000256" key="5">
    <source>
        <dbReference type="HAMAP-Rule" id="MF_03043"/>
    </source>
</evidence>
<keyword evidence="8" id="KW-1185">Reference proteome</keyword>
<gene>
    <name evidence="7" type="ORF">B0I35DRAFT_451432</name>
</gene>
<reference evidence="7" key="1">
    <citation type="journal article" date="2021" name="Nat. Commun.">
        <title>Genetic determinants of endophytism in the Arabidopsis root mycobiome.</title>
        <authorList>
            <person name="Mesny F."/>
            <person name="Miyauchi S."/>
            <person name="Thiergart T."/>
            <person name="Pickel B."/>
            <person name="Atanasova L."/>
            <person name="Karlsson M."/>
            <person name="Huettel B."/>
            <person name="Barry K.W."/>
            <person name="Haridas S."/>
            <person name="Chen C."/>
            <person name="Bauer D."/>
            <person name="Andreopoulos W."/>
            <person name="Pangilinan J."/>
            <person name="LaButti K."/>
            <person name="Riley R."/>
            <person name="Lipzen A."/>
            <person name="Clum A."/>
            <person name="Drula E."/>
            <person name="Henrissat B."/>
            <person name="Kohler A."/>
            <person name="Grigoriev I.V."/>
            <person name="Martin F.M."/>
            <person name="Hacquard S."/>
        </authorList>
    </citation>
    <scope>NUCLEOTIDE SEQUENCE</scope>
    <source>
        <strain evidence="7">MPI-CAGE-CH-0235</strain>
    </source>
</reference>
<dbReference type="HAMAP" id="MF_03043">
    <property type="entry name" value="QTRT2"/>
    <property type="match status" value="1"/>
</dbReference>
<protein>
    <recommendedName>
        <fullName evidence="5">Queuine tRNA-ribosyltransferase accessory subunit 2</fullName>
    </recommendedName>
    <alternativeName>
        <fullName evidence="5">Queuine tRNA-ribosyltransferase domain-containing protein 1</fullName>
    </alternativeName>
</protein>
<organism evidence="7 8">
    <name type="scientific">Stachybotrys elegans</name>
    <dbReference type="NCBI Taxonomy" id="80388"/>
    <lineage>
        <taxon>Eukaryota</taxon>
        <taxon>Fungi</taxon>
        <taxon>Dikarya</taxon>
        <taxon>Ascomycota</taxon>
        <taxon>Pezizomycotina</taxon>
        <taxon>Sordariomycetes</taxon>
        <taxon>Hypocreomycetidae</taxon>
        <taxon>Hypocreales</taxon>
        <taxon>Stachybotryaceae</taxon>
        <taxon>Stachybotrys</taxon>
    </lineage>
</organism>
<dbReference type="GO" id="GO:0006400">
    <property type="term" value="P:tRNA modification"/>
    <property type="evidence" value="ECO:0007669"/>
    <property type="project" value="InterPro"/>
</dbReference>
<dbReference type="InterPro" id="IPR036511">
    <property type="entry name" value="TGT-like_sf"/>
</dbReference>
<evidence type="ECO:0000313" key="8">
    <source>
        <dbReference type="Proteomes" id="UP000813444"/>
    </source>
</evidence>
<dbReference type="SUPFAM" id="SSF51713">
    <property type="entry name" value="tRNA-guanine transglycosylase"/>
    <property type="match status" value="1"/>
</dbReference>
<comment type="caution">
    <text evidence="7">The sequence shown here is derived from an EMBL/GenBank/DDBJ whole genome shotgun (WGS) entry which is preliminary data.</text>
</comment>
<evidence type="ECO:0000256" key="2">
    <source>
        <dbReference type="ARBA" id="ARBA00022694"/>
    </source>
</evidence>
<dbReference type="EMBL" id="JAGPNK010000007">
    <property type="protein sequence ID" value="KAH7318694.1"/>
    <property type="molecule type" value="Genomic_DNA"/>
</dbReference>
<dbReference type="PANTHER" id="PTHR46064">
    <property type="entry name" value="QUEUINE TRNA-RIBOSYLTRANSFERASE ACCESSORY SUBUNIT 2"/>
    <property type="match status" value="1"/>
</dbReference>
<feature type="binding site" evidence="5">
    <location>
        <position position="341"/>
    </location>
    <ligand>
        <name>Zn(2+)</name>
        <dbReference type="ChEBI" id="CHEBI:29105"/>
    </ligand>
</feature>
<evidence type="ECO:0000313" key="7">
    <source>
        <dbReference type="EMBL" id="KAH7318694.1"/>
    </source>
</evidence>
<comment type="function">
    <text evidence="5">Non-catalytic subunit of the queuine tRNA-ribosyltransferase (TGT) that catalyzes the base-exchange of a guanine (G) residue with queuine (Q) at position 34 (anticodon wobble position) in tRNAs with GU(N) anticodons (tRNA-Asp, -Asn, -His and -Tyr), resulting in the hypermodified nucleoside queuosine (7-(((4,5-cis-dihydroxy-2-cyclopenten-1-yl)amino)methyl)-7-deazaguanosine).</text>
</comment>
<keyword evidence="4 5" id="KW-0862">Zinc</keyword>
<comment type="cofactor">
    <cofactor evidence="5">
        <name>Zn(2+)</name>
        <dbReference type="ChEBI" id="CHEBI:29105"/>
    </cofactor>
    <text evidence="5">Binds 1 zinc ion per subunit.</text>
</comment>
<keyword evidence="1 5" id="KW-0963">Cytoplasm</keyword>
<proteinExistence type="inferred from homology"/>
<feature type="domain" description="tRNA-guanine(15) transglycosylase-like" evidence="6">
    <location>
        <begin position="31"/>
        <end position="402"/>
    </location>
</feature>
<evidence type="ECO:0000256" key="1">
    <source>
        <dbReference type="ARBA" id="ARBA00022490"/>
    </source>
</evidence>
<comment type="subcellular location">
    <subcellularLocation>
        <location evidence="5">Cytoplasm</location>
    </subcellularLocation>
</comment>
<keyword evidence="2 5" id="KW-0819">tRNA processing</keyword>
<dbReference type="OrthoDB" id="27601at2759"/>
<feature type="binding site" evidence="5">
    <location>
        <position position="338"/>
    </location>
    <ligand>
        <name>Zn(2+)</name>
        <dbReference type="ChEBI" id="CHEBI:29105"/>
    </ligand>
</feature>
<evidence type="ECO:0000259" key="6">
    <source>
        <dbReference type="Pfam" id="PF01702"/>
    </source>
</evidence>
<sequence length="452" mass="50118">MSVSAPDQDIDMSARTVFQALGSSPTGGISARLGRLSFPGRKVIETPNFTAATSRGVVPHLTPDNIQKHTSLGAAYMALEDFIEKKDPPIYKTPGGHGKRPLHTFTATPSDIVTVMGARRCPPVATPVGNGAKHVSVFTSTGFYNLTMQQFASAVQTLQPDVLIPLADILPTSNRTNSKKLVRMVDRTEEWLDDLFQRINSQQLEALGVSIFAPVLPVEYPLQWDYLRYLDEDVLEALRGLAIYDVALLPDLVNYKSLVPLPRLSMDPPKSPHDVLRQISMGVDICAVPFINTVSDAGIAMDFAFPAPEGPDFRPMGVNMWSPEHSTSLKPLVEGCQCYACVKHHRAFVQHLLNAKEMLGWNLLQIHNHHVVTEFFRGIRQTIGRGIDEFDQCRQQFRVAYEEALPEGTGARPRARGYHFKSEAGQEKINKTTWLDLNGMQEAAPQELLPDP</sequence>
<keyword evidence="3 5" id="KW-0479">Metal-binding</keyword>
<dbReference type="Proteomes" id="UP000813444">
    <property type="component" value="Unassembled WGS sequence"/>
</dbReference>
<feature type="binding site" evidence="5">
    <location>
        <position position="336"/>
    </location>
    <ligand>
        <name>Zn(2+)</name>
        <dbReference type="ChEBI" id="CHEBI:29105"/>
    </ligand>
</feature>
<dbReference type="PANTHER" id="PTHR46064:SF1">
    <property type="entry name" value="QUEUINE TRNA-RIBOSYLTRANSFERASE ACCESSORY SUBUNIT 2"/>
    <property type="match status" value="1"/>
</dbReference>
<dbReference type="Pfam" id="PF01702">
    <property type="entry name" value="TGT"/>
    <property type="match status" value="1"/>
</dbReference>
<dbReference type="InterPro" id="IPR002616">
    <property type="entry name" value="tRNA_ribo_trans-like"/>
</dbReference>
<dbReference type="GO" id="GO:0005737">
    <property type="term" value="C:cytoplasm"/>
    <property type="evidence" value="ECO:0007669"/>
    <property type="project" value="UniProtKB-SubCell"/>
</dbReference>
<dbReference type="Gene3D" id="3.20.20.105">
    <property type="entry name" value="Queuine tRNA-ribosyltransferase-like"/>
    <property type="match status" value="1"/>
</dbReference>
<comment type="similarity">
    <text evidence="5">Belongs to the queuine tRNA-ribosyltransferase family. QTRT2 subfamily.</text>
</comment>
<feature type="binding site" evidence="5">
    <location>
        <position position="367"/>
    </location>
    <ligand>
        <name>Zn(2+)</name>
        <dbReference type="ChEBI" id="CHEBI:29105"/>
    </ligand>
</feature>
<dbReference type="InterPro" id="IPR050852">
    <property type="entry name" value="Queuine_tRNA-ribosyltrfase"/>
</dbReference>
<evidence type="ECO:0000256" key="4">
    <source>
        <dbReference type="ARBA" id="ARBA00022833"/>
    </source>
</evidence>